<organism evidence="5 6">
    <name type="scientific">Tsukamurella soli</name>
    <dbReference type="NCBI Taxonomy" id="644556"/>
    <lineage>
        <taxon>Bacteria</taxon>
        <taxon>Bacillati</taxon>
        <taxon>Actinomycetota</taxon>
        <taxon>Actinomycetes</taxon>
        <taxon>Mycobacteriales</taxon>
        <taxon>Tsukamurellaceae</taxon>
        <taxon>Tsukamurella</taxon>
    </lineage>
</organism>
<keyword evidence="6" id="KW-1185">Reference proteome</keyword>
<dbReference type="Gene3D" id="1.20.1090.10">
    <property type="entry name" value="Dehydroquinate synthase-like - alpha domain"/>
    <property type="match status" value="1"/>
</dbReference>
<dbReference type="Pfam" id="PF25137">
    <property type="entry name" value="ADH_Fe_C"/>
    <property type="match status" value="1"/>
</dbReference>
<dbReference type="PANTHER" id="PTHR11496">
    <property type="entry name" value="ALCOHOL DEHYDROGENASE"/>
    <property type="match status" value="1"/>
</dbReference>
<dbReference type="Gene3D" id="3.40.50.1970">
    <property type="match status" value="1"/>
</dbReference>
<protein>
    <submittedName>
        <fullName evidence="5">Iron-containing alcohol dehydrogenase family protein</fullName>
    </submittedName>
</protein>
<dbReference type="Pfam" id="PF00465">
    <property type="entry name" value="Fe-ADH"/>
    <property type="match status" value="1"/>
</dbReference>
<evidence type="ECO:0000259" key="4">
    <source>
        <dbReference type="Pfam" id="PF25137"/>
    </source>
</evidence>
<accession>A0ABP8JFX6</accession>
<dbReference type="CDD" id="cd14866">
    <property type="entry name" value="Fe-ADH-like"/>
    <property type="match status" value="1"/>
</dbReference>
<feature type="domain" description="Alcohol dehydrogenase iron-type/glycerol dehydrogenase GldA" evidence="3">
    <location>
        <begin position="17"/>
        <end position="190"/>
    </location>
</feature>
<keyword evidence="2" id="KW-0560">Oxidoreductase</keyword>
<comment type="similarity">
    <text evidence="1">Belongs to the iron-containing alcohol dehydrogenase family.</text>
</comment>
<evidence type="ECO:0000256" key="2">
    <source>
        <dbReference type="ARBA" id="ARBA00023002"/>
    </source>
</evidence>
<dbReference type="InterPro" id="IPR039697">
    <property type="entry name" value="Alcohol_dehydrogenase_Fe"/>
</dbReference>
<dbReference type="SUPFAM" id="SSF56796">
    <property type="entry name" value="Dehydroquinate synthase-like"/>
    <property type="match status" value="1"/>
</dbReference>
<dbReference type="PANTHER" id="PTHR11496:SF102">
    <property type="entry name" value="ALCOHOL DEHYDROGENASE 4"/>
    <property type="match status" value="1"/>
</dbReference>
<evidence type="ECO:0000259" key="3">
    <source>
        <dbReference type="Pfam" id="PF00465"/>
    </source>
</evidence>
<evidence type="ECO:0000313" key="6">
    <source>
        <dbReference type="Proteomes" id="UP001500635"/>
    </source>
</evidence>
<evidence type="ECO:0000313" key="5">
    <source>
        <dbReference type="EMBL" id="GAA4390103.1"/>
    </source>
</evidence>
<evidence type="ECO:0000256" key="1">
    <source>
        <dbReference type="ARBA" id="ARBA00007358"/>
    </source>
</evidence>
<comment type="caution">
    <text evidence="5">The sequence shown here is derived from an EMBL/GenBank/DDBJ whole genome shotgun (WGS) entry which is preliminary data.</text>
</comment>
<name>A0ABP8JFX6_9ACTN</name>
<dbReference type="EMBL" id="BAABFR010000021">
    <property type="protein sequence ID" value="GAA4390103.1"/>
    <property type="molecule type" value="Genomic_DNA"/>
</dbReference>
<proteinExistence type="inferred from homology"/>
<gene>
    <name evidence="5" type="ORF">GCM10023147_17670</name>
</gene>
<dbReference type="RefSeq" id="WP_344993923.1">
    <property type="nucleotide sequence ID" value="NZ_BAABFR010000021.1"/>
</dbReference>
<feature type="domain" description="Fe-containing alcohol dehydrogenase-like C-terminal" evidence="4">
    <location>
        <begin position="204"/>
        <end position="390"/>
    </location>
</feature>
<dbReference type="Proteomes" id="UP001500635">
    <property type="component" value="Unassembled WGS sequence"/>
</dbReference>
<reference evidence="6" key="1">
    <citation type="journal article" date="2019" name="Int. J. Syst. Evol. Microbiol.">
        <title>The Global Catalogue of Microorganisms (GCM) 10K type strain sequencing project: providing services to taxonomists for standard genome sequencing and annotation.</title>
        <authorList>
            <consortium name="The Broad Institute Genomics Platform"/>
            <consortium name="The Broad Institute Genome Sequencing Center for Infectious Disease"/>
            <person name="Wu L."/>
            <person name="Ma J."/>
        </authorList>
    </citation>
    <scope>NUCLEOTIDE SEQUENCE [LARGE SCALE GENOMIC DNA]</scope>
    <source>
        <strain evidence="6">JCM 17688</strain>
    </source>
</reference>
<dbReference type="InterPro" id="IPR001670">
    <property type="entry name" value="ADH_Fe/GldA"/>
</dbReference>
<dbReference type="InterPro" id="IPR056798">
    <property type="entry name" value="ADH_Fe_C"/>
</dbReference>
<sequence>MTTSGDFSLRHVTPAFRTYAGADALRRFTTELDRAGLGRAVIVTVPPVFANGEAAERLRGALGDRLAGVFDGVVEHSPLPAVVAARDFLADHRADVVIAVGGGSAVVTARAASILLAEGKDIRDLCTQRGADGALTSPRLSAPKLPQWVIPSTPTSAYAKAGAAVRDPETGDRLALFDPKIRAQGVVLDPVIAGTAPVGLMQSASLNVLSMAVEGLLSRTDDPLADALLAQALRSVALWLPRLHEAPEASEPRLQLMLAALLGGQGSDFTGGGLAQALSHAIGPRSTAANGTVEALLIPHAARFVADVVADRFALVGDVLRVPNPAPETVVTAVQELLASFGVPARLRDVGVTEDALIESADHAMDDWAITASPRVPTRDEVIELLTAAW</sequence>